<dbReference type="GeneID" id="34574688"/>
<feature type="coiled-coil region" evidence="2">
    <location>
        <begin position="525"/>
        <end position="552"/>
    </location>
</feature>
<keyword evidence="5" id="KW-1185">Reference proteome</keyword>
<evidence type="ECO:0000259" key="3">
    <source>
        <dbReference type="PROSITE" id="PS50837"/>
    </source>
</evidence>
<dbReference type="PROSITE" id="PS50837">
    <property type="entry name" value="NACHT"/>
    <property type="match status" value="1"/>
</dbReference>
<reference evidence="4 5" key="1">
    <citation type="journal article" date="2016" name="Sci. Rep.">
        <title>Penicillium arizonense, a new, genome sequenced fungal species, reveals a high chemical diversity in secreted metabolites.</title>
        <authorList>
            <person name="Grijseels S."/>
            <person name="Nielsen J.C."/>
            <person name="Randelovic M."/>
            <person name="Nielsen J."/>
            <person name="Nielsen K.F."/>
            <person name="Workman M."/>
            <person name="Frisvad J.C."/>
        </authorList>
    </citation>
    <scope>NUCLEOTIDE SEQUENCE [LARGE SCALE GENOMIC DNA]</scope>
    <source>
        <strain evidence="4 5">CBS 141311</strain>
    </source>
</reference>
<evidence type="ECO:0000313" key="4">
    <source>
        <dbReference type="EMBL" id="OGE54883.1"/>
    </source>
</evidence>
<evidence type="ECO:0000256" key="2">
    <source>
        <dbReference type="SAM" id="Coils"/>
    </source>
</evidence>
<sequence>MRTPPESDLHSVVWQDACEDYARQTGIAVGDERFPRIQGLEDLSRQLECEKDNFEDFRMKKRPLFHAMQTVLVPFEEWGGLIADGVAVAFPPASSIMGAMLLLVRAARRVSDAFDVILDLFQSLGNFALRLESYKGIAISGGMKVIIVKVLVNFLKVCAASHNLLNKGSVKARLSKWAKNILVEDSSVKALLGELQDLTSVEHMMVSAHGLNLTHQALKNTEQLLDRDERKTDGERLERIKQVLEPIPASSQVLSSVTQNRLPGSGSWVEDRLRSWWQGPEPLLWIHGGPGVGKSHLASKIINDLSKRSPAPTVASFFFKNNDVDLRSFNKALRTLVWEVATQQPSFAVEAEQFCLKEEPGSNYALWVNLFLRYFTQGSSANTTYLVIDGIDEAEPQEQQNLFNSLEEAFSEAHLAGQPALLRIVLLSRDSVRSLLEEHSLEWVPEIEVGDEQTKDDLHQYISQKLQKTKLFRGYPDLLEEVIHDIKQKAEGLWEWANLVIRSVLRCRSKEQIRKVIKKLPQGISAMLQQELQRLSAELSGQEELSDGVESEGDSPATPIEQLNVLLTFVALAQKPMTIEQLSVILDVLLKEEYMGLEDDLRTLYSSLFYVRASDEPNPRQGEAVVTLRHGSFYEFFQTAGKSGPIHVNLDLADVTFSYVCLYALNESCTPLSERSTFALRQYAEEFLPFHLGRSDSEKAGTLRRDISYFLVDMFSSAKDRDWLITEVHVFECGTHASYPACWLSDLGYYWLDAGDRATANERADLILNWLLPDAKQKFVSYARSAAMASDACAFTVLWSFRAVYWAQRWLQPEEINEGDGLSAIVPAFLTVYDSMANGSKESAAEQVTSTQEPLRGGSIVKVSDELKNNNMPAGILVPAELRQVDQTRMWHARVAQALLARNGSGHAIEHFRIALREDLIGPKFTTPSLYVIHKDMSRAYTKLAMHKLALEHLEISEALRNTFREVDNRQGDDTTYDRIRDMIHKAQKKYNAKLTDGAIVTAEEAWNLLLETRYTDADSLLRPFFEIFVELNQFHRLRSVFDFAFSYFEEAAESGTETWFSGFDSFIGHTLTQIPRAMYTVLHCAIKQIDQEYLDIATRALGEIDLDVANGSPMEAKYFLSTALFEKGCIESGILGWHDVASRSTGSLDSWERASQILSICKLASLCLEDERPLCWKWPPLTLGEGFDFSDVSLLLSTWFRDHGDYASARDALRWRVKGCLSLLLDDDPANDTDAFVGLFKVFLLATDSDADLEAALYMIKHNTEPRMLVFHNRTNASIKPDSDSQIGISNELETLQLTGNKVHSLESDSDDDWIDDIASVGFVSDPLTELLESDNLNPFASVCNPEHQFFFTGSLLRPSERVPEGMVPLVSATGEKQVIWVEEWKDRLAEKWKSAEVAFPDGGFVAWCKQVLPEPQKTRWATVFKA</sequence>
<dbReference type="Pfam" id="PF17109">
    <property type="entry name" value="Goodbye"/>
    <property type="match status" value="1"/>
</dbReference>
<keyword evidence="1" id="KW-0677">Repeat</keyword>
<dbReference type="EMBL" id="LXJU01000005">
    <property type="protein sequence ID" value="OGE54883.1"/>
    <property type="molecule type" value="Genomic_DNA"/>
</dbReference>
<dbReference type="PANTHER" id="PTHR10039">
    <property type="entry name" value="AMELOGENIN"/>
    <property type="match status" value="1"/>
</dbReference>
<evidence type="ECO:0000313" key="5">
    <source>
        <dbReference type="Proteomes" id="UP000177622"/>
    </source>
</evidence>
<protein>
    <recommendedName>
        <fullName evidence="3">NACHT domain-containing protein</fullName>
    </recommendedName>
</protein>
<dbReference type="InterPro" id="IPR056884">
    <property type="entry name" value="NPHP3-like_N"/>
</dbReference>
<organism evidence="4 5">
    <name type="scientific">Penicillium arizonense</name>
    <dbReference type="NCBI Taxonomy" id="1835702"/>
    <lineage>
        <taxon>Eukaryota</taxon>
        <taxon>Fungi</taxon>
        <taxon>Dikarya</taxon>
        <taxon>Ascomycota</taxon>
        <taxon>Pezizomycotina</taxon>
        <taxon>Eurotiomycetes</taxon>
        <taxon>Eurotiomycetidae</taxon>
        <taxon>Eurotiales</taxon>
        <taxon>Aspergillaceae</taxon>
        <taxon>Penicillium</taxon>
    </lineage>
</organism>
<evidence type="ECO:0000256" key="1">
    <source>
        <dbReference type="ARBA" id="ARBA00022737"/>
    </source>
</evidence>
<feature type="domain" description="NACHT" evidence="3">
    <location>
        <begin position="282"/>
        <end position="429"/>
    </location>
</feature>
<keyword evidence="2" id="KW-0175">Coiled coil</keyword>
<gene>
    <name evidence="4" type="ORF">PENARI_c005G09465</name>
</gene>
<proteinExistence type="predicted"/>
<dbReference type="PANTHER" id="PTHR10039:SF17">
    <property type="entry name" value="FUNGAL STAND N-TERMINAL GOODBYE DOMAIN-CONTAINING PROTEIN-RELATED"/>
    <property type="match status" value="1"/>
</dbReference>
<dbReference type="InterPro" id="IPR031350">
    <property type="entry name" value="Goodbye_dom"/>
</dbReference>
<dbReference type="Gene3D" id="3.40.50.300">
    <property type="entry name" value="P-loop containing nucleotide triphosphate hydrolases"/>
    <property type="match status" value="1"/>
</dbReference>
<dbReference type="InterPro" id="IPR027417">
    <property type="entry name" value="P-loop_NTPase"/>
</dbReference>
<accession>A0A1F5LNT8</accession>
<dbReference type="Proteomes" id="UP000177622">
    <property type="component" value="Unassembled WGS sequence"/>
</dbReference>
<dbReference type="InterPro" id="IPR007111">
    <property type="entry name" value="NACHT_NTPase"/>
</dbReference>
<dbReference type="OrthoDB" id="448455at2759"/>
<comment type="caution">
    <text evidence="4">The sequence shown here is derived from an EMBL/GenBank/DDBJ whole genome shotgun (WGS) entry which is preliminary data.</text>
</comment>
<name>A0A1F5LNT8_PENAI</name>
<dbReference type="Pfam" id="PF24883">
    <property type="entry name" value="NPHP3_N"/>
    <property type="match status" value="1"/>
</dbReference>
<dbReference type="RefSeq" id="XP_022490313.1">
    <property type="nucleotide sequence ID" value="XM_022629954.1"/>
</dbReference>
<dbReference type="SUPFAM" id="SSF52540">
    <property type="entry name" value="P-loop containing nucleoside triphosphate hydrolases"/>
    <property type="match status" value="1"/>
</dbReference>